<gene>
    <name evidence="3" type="ORF">Tci_059753</name>
</gene>
<sequence>MLLTHRASTSANLEPMISPAFVESKYEVLESLLKEQWKQIRNEDLHTELEYFSEEYDEEREMESRLLRVRETTLVLRTRSLRARRQRERVVEFEHIPNRDGSRVKWNSEGERPSKHRVDDNMSQGMNLPPLLAAHLGRSENGQPRQSSLTSAYEAKFGLKNLMKNEDGVLLFKFASKDGLDIVLERGPWIIRNTPLILNRWTPNVSLKRDEVTKVPVWIKLHNVPVVAYSVDGLSLIATQVGKPIMLDAFKSSMCEDSWDRINFERAFMEINADYVLKHEVSMGIPLEDGSGYTKEVIKVEYEWKPPHCTDCKLFRHISDKFSKRMTLDTPFSMRNKTVREPVIASIVSKNSDGFTEVKWKKNKGKKADLQTSSRHIDGIRLNKPKPNFYWPKKGTNMRGADVETTTQVGTNDINKVKGSSTSNSFDALNNMDIEAESGVSSTRGIQEEELKEEPKTSQWNEDLVLDDEVNEFVFPEGDKFRDKFDIRLKAADGVVVVVRGVAAAVARGEVAARDIVNRVDRATRETFWVRRKKPAGKVFWRRPEAAAVVAGRRWAAAGGERVKC</sequence>
<evidence type="ECO:0000313" key="3">
    <source>
        <dbReference type="EMBL" id="GEU87775.1"/>
    </source>
</evidence>
<reference evidence="3" key="1">
    <citation type="journal article" date="2019" name="Sci. Rep.">
        <title>Draft genome of Tanacetum cinerariifolium, the natural source of mosquito coil.</title>
        <authorList>
            <person name="Yamashiro T."/>
            <person name="Shiraishi A."/>
            <person name="Satake H."/>
            <person name="Nakayama K."/>
        </authorList>
    </citation>
    <scope>NUCLEOTIDE SEQUENCE</scope>
</reference>
<protein>
    <recommendedName>
        <fullName evidence="2">DUF4283 domain-containing protein</fullName>
    </recommendedName>
</protein>
<feature type="region of interest" description="Disordered" evidence="1">
    <location>
        <begin position="104"/>
        <end position="124"/>
    </location>
</feature>
<dbReference type="InterPro" id="IPR025558">
    <property type="entry name" value="DUF4283"/>
</dbReference>
<organism evidence="3">
    <name type="scientific">Tanacetum cinerariifolium</name>
    <name type="common">Dalmatian daisy</name>
    <name type="synonym">Chrysanthemum cinerariifolium</name>
    <dbReference type="NCBI Taxonomy" id="118510"/>
    <lineage>
        <taxon>Eukaryota</taxon>
        <taxon>Viridiplantae</taxon>
        <taxon>Streptophyta</taxon>
        <taxon>Embryophyta</taxon>
        <taxon>Tracheophyta</taxon>
        <taxon>Spermatophyta</taxon>
        <taxon>Magnoliopsida</taxon>
        <taxon>eudicotyledons</taxon>
        <taxon>Gunneridae</taxon>
        <taxon>Pentapetalae</taxon>
        <taxon>asterids</taxon>
        <taxon>campanulids</taxon>
        <taxon>Asterales</taxon>
        <taxon>Asteraceae</taxon>
        <taxon>Asteroideae</taxon>
        <taxon>Anthemideae</taxon>
        <taxon>Anthemidinae</taxon>
        <taxon>Tanacetum</taxon>
    </lineage>
</organism>
<comment type="caution">
    <text evidence="3">The sequence shown here is derived from an EMBL/GenBank/DDBJ whole genome shotgun (WGS) entry which is preliminary data.</text>
</comment>
<dbReference type="EMBL" id="BKCJ010009610">
    <property type="protein sequence ID" value="GEU87775.1"/>
    <property type="molecule type" value="Genomic_DNA"/>
</dbReference>
<feature type="region of interest" description="Disordered" evidence="1">
    <location>
        <begin position="437"/>
        <end position="458"/>
    </location>
</feature>
<evidence type="ECO:0000256" key="1">
    <source>
        <dbReference type="SAM" id="MobiDB-lite"/>
    </source>
</evidence>
<proteinExistence type="predicted"/>
<feature type="compositionally biased region" description="Basic and acidic residues" evidence="1">
    <location>
        <begin position="104"/>
        <end position="120"/>
    </location>
</feature>
<feature type="domain" description="DUF4283" evidence="2">
    <location>
        <begin position="162"/>
        <end position="207"/>
    </location>
</feature>
<dbReference type="PANTHER" id="PTHR31286:SF99">
    <property type="entry name" value="DUF4283 DOMAIN-CONTAINING PROTEIN"/>
    <property type="match status" value="1"/>
</dbReference>
<dbReference type="Pfam" id="PF14111">
    <property type="entry name" value="DUF4283"/>
    <property type="match status" value="1"/>
</dbReference>
<feature type="compositionally biased region" description="Basic and acidic residues" evidence="1">
    <location>
        <begin position="446"/>
        <end position="456"/>
    </location>
</feature>
<accession>A0A6L2NT49</accession>
<evidence type="ECO:0000259" key="2">
    <source>
        <dbReference type="Pfam" id="PF14111"/>
    </source>
</evidence>
<dbReference type="AlphaFoldDB" id="A0A6L2NT49"/>
<dbReference type="PANTHER" id="PTHR31286">
    <property type="entry name" value="GLYCINE-RICH CELL WALL STRUCTURAL PROTEIN 1.8-LIKE"/>
    <property type="match status" value="1"/>
</dbReference>
<dbReference type="InterPro" id="IPR040256">
    <property type="entry name" value="At4g02000-like"/>
</dbReference>
<name>A0A6L2NT49_TANCI</name>